<evidence type="ECO:0000313" key="2">
    <source>
        <dbReference type="EMBL" id="CAB4876561.1"/>
    </source>
</evidence>
<accession>A0A6J7E189</accession>
<gene>
    <name evidence="2" type="ORF">UFOPK3444_01051</name>
</gene>
<dbReference type="InterPro" id="IPR012938">
    <property type="entry name" value="Glc/Sorbosone_DH"/>
</dbReference>
<dbReference type="AlphaFoldDB" id="A0A6J7E189"/>
<dbReference type="InterPro" id="IPR011042">
    <property type="entry name" value="6-blade_b-propeller_TolB-like"/>
</dbReference>
<evidence type="ECO:0000259" key="1">
    <source>
        <dbReference type="Pfam" id="PF07995"/>
    </source>
</evidence>
<feature type="domain" description="Glucose/Sorbosone dehydrogenase" evidence="1">
    <location>
        <begin position="60"/>
        <end position="353"/>
    </location>
</feature>
<reference evidence="2" key="1">
    <citation type="submission" date="2020-05" db="EMBL/GenBank/DDBJ databases">
        <authorList>
            <person name="Chiriac C."/>
            <person name="Salcher M."/>
            <person name="Ghai R."/>
            <person name="Kavagutti S V."/>
        </authorList>
    </citation>
    <scope>NUCLEOTIDE SEQUENCE</scope>
</reference>
<dbReference type="PANTHER" id="PTHR19328">
    <property type="entry name" value="HEDGEHOG-INTERACTING PROTEIN"/>
    <property type="match status" value="1"/>
</dbReference>
<proteinExistence type="predicted"/>
<dbReference type="Pfam" id="PF07995">
    <property type="entry name" value="GSDH"/>
    <property type="match status" value="1"/>
</dbReference>
<sequence>MRYTSNRPFLFTLLGTMALLSVIGSMALRSPSVSVGAGFVKLTTIGSFNGPLAVVQPPGDNHRLLVVEHTGRAKVLVDGKAQITPFIDLSTQVSCCGERGLLGFAFAPDYATSGLFYVDFTDTNGDTRIYEYHRSATSANRADPSSGRLVLTQAQPEPNHNGGQILFGPDKMLYIGLGDGGSAYDPHGVFGNGQNLGTWLGKILRINPKQSGSDPYTVPASNPFVGRPGAKPEIWAYGLRNPWRFSFDRRSGGLVIGDVGQDTREEVDWSPAPTSGRGLNFGWRVWEGTRAMFPHETASGPVFPVAEYQHRAGACSITGGYVIRDTRLKRIYGRYIYGDFCTGQISTLGLRAGRLAAVTYGALSIKVAQLSSFGQDNSGRLYLTSLAGRVYRLDPA</sequence>
<dbReference type="SUPFAM" id="SSF50952">
    <property type="entry name" value="Soluble quinoprotein glucose dehydrogenase"/>
    <property type="match status" value="1"/>
</dbReference>
<protein>
    <submittedName>
        <fullName evidence="2">Unannotated protein</fullName>
    </submittedName>
</protein>
<dbReference type="PANTHER" id="PTHR19328:SF75">
    <property type="entry name" value="ALDOSE SUGAR DEHYDROGENASE YLII"/>
    <property type="match status" value="1"/>
</dbReference>
<dbReference type="InterPro" id="IPR011041">
    <property type="entry name" value="Quinoprot_gluc/sorb_DH_b-prop"/>
</dbReference>
<organism evidence="2">
    <name type="scientific">freshwater metagenome</name>
    <dbReference type="NCBI Taxonomy" id="449393"/>
    <lineage>
        <taxon>unclassified sequences</taxon>
        <taxon>metagenomes</taxon>
        <taxon>ecological metagenomes</taxon>
    </lineage>
</organism>
<dbReference type="EMBL" id="CAFBLU010000015">
    <property type="protein sequence ID" value="CAB4876561.1"/>
    <property type="molecule type" value="Genomic_DNA"/>
</dbReference>
<name>A0A6J7E189_9ZZZZ</name>
<dbReference type="Gene3D" id="2.120.10.30">
    <property type="entry name" value="TolB, C-terminal domain"/>
    <property type="match status" value="1"/>
</dbReference>